<dbReference type="RefSeq" id="WP_310369725.1">
    <property type="nucleotide sequence ID" value="NZ_JAVDXT010000001.1"/>
</dbReference>
<evidence type="ECO:0008006" key="4">
    <source>
        <dbReference type="Google" id="ProtNLM"/>
    </source>
</evidence>
<comment type="caution">
    <text evidence="2">The sequence shown here is derived from an EMBL/GenBank/DDBJ whole genome shotgun (WGS) entry which is preliminary data.</text>
</comment>
<keyword evidence="1" id="KW-0812">Transmembrane</keyword>
<keyword evidence="1" id="KW-1133">Transmembrane helix</keyword>
<protein>
    <recommendedName>
        <fullName evidence="4">Chemotaxis methyl-accepting receptor HlyB-like 4HB MCP domain-containing protein</fullName>
    </recommendedName>
</protein>
<evidence type="ECO:0000313" key="2">
    <source>
        <dbReference type="EMBL" id="MDR7375474.1"/>
    </source>
</evidence>
<gene>
    <name evidence="2" type="ORF">J2X19_000132</name>
</gene>
<evidence type="ECO:0000256" key="1">
    <source>
        <dbReference type="SAM" id="Phobius"/>
    </source>
</evidence>
<sequence length="166" mass="18380">MSNATDRSERREEIKLRLEYAKLIVSLVGVVAIAFAGLQWKLSNRNATEAAYEHIASEWNSHLSALVERSELRPYFAESKPLPVDPKERQAVLAMADVRLDKMDAILTFAAIQEASSDIAGWRQTFADSFRSSAVLCDRFSATQTQYGLLVPVGQSACRGAKGTTR</sequence>
<reference evidence="2 3" key="1">
    <citation type="submission" date="2023-07" db="EMBL/GenBank/DDBJ databases">
        <title>Sorghum-associated microbial communities from plants grown in Nebraska, USA.</title>
        <authorList>
            <person name="Schachtman D."/>
        </authorList>
    </citation>
    <scope>NUCLEOTIDE SEQUENCE [LARGE SCALE GENOMIC DNA]</scope>
    <source>
        <strain evidence="2 3">BE313</strain>
    </source>
</reference>
<dbReference type="Proteomes" id="UP001180487">
    <property type="component" value="Unassembled WGS sequence"/>
</dbReference>
<keyword evidence="3" id="KW-1185">Reference proteome</keyword>
<name>A0ABU2C2C1_9BURK</name>
<dbReference type="EMBL" id="JAVDXT010000001">
    <property type="protein sequence ID" value="MDR7375474.1"/>
    <property type="molecule type" value="Genomic_DNA"/>
</dbReference>
<evidence type="ECO:0000313" key="3">
    <source>
        <dbReference type="Proteomes" id="UP001180487"/>
    </source>
</evidence>
<proteinExistence type="predicted"/>
<keyword evidence="1" id="KW-0472">Membrane</keyword>
<accession>A0ABU2C2C1</accession>
<organism evidence="2 3">
    <name type="scientific">Rhodoferax ferrireducens</name>
    <dbReference type="NCBI Taxonomy" id="192843"/>
    <lineage>
        <taxon>Bacteria</taxon>
        <taxon>Pseudomonadati</taxon>
        <taxon>Pseudomonadota</taxon>
        <taxon>Betaproteobacteria</taxon>
        <taxon>Burkholderiales</taxon>
        <taxon>Comamonadaceae</taxon>
        <taxon>Rhodoferax</taxon>
    </lineage>
</organism>
<feature type="transmembrane region" description="Helical" evidence="1">
    <location>
        <begin position="20"/>
        <end position="40"/>
    </location>
</feature>